<dbReference type="Proteomes" id="UP000076532">
    <property type="component" value="Unassembled WGS sequence"/>
</dbReference>
<reference evidence="2 3" key="1">
    <citation type="journal article" date="2016" name="Mol. Biol. Evol.">
        <title>Comparative Genomics of Early-Diverging Mushroom-Forming Fungi Provides Insights into the Origins of Lignocellulose Decay Capabilities.</title>
        <authorList>
            <person name="Nagy L.G."/>
            <person name="Riley R."/>
            <person name="Tritt A."/>
            <person name="Adam C."/>
            <person name="Daum C."/>
            <person name="Floudas D."/>
            <person name="Sun H."/>
            <person name="Yadav J.S."/>
            <person name="Pangilinan J."/>
            <person name="Larsson K.H."/>
            <person name="Matsuura K."/>
            <person name="Barry K."/>
            <person name="Labutti K."/>
            <person name="Kuo R."/>
            <person name="Ohm R.A."/>
            <person name="Bhattacharya S.S."/>
            <person name="Shirouzu T."/>
            <person name="Yoshinaga Y."/>
            <person name="Martin F.M."/>
            <person name="Grigoriev I.V."/>
            <person name="Hibbett D.S."/>
        </authorList>
    </citation>
    <scope>NUCLEOTIDE SEQUENCE [LARGE SCALE GENOMIC DNA]</scope>
    <source>
        <strain evidence="2 3">CBS 109695</strain>
    </source>
</reference>
<keyword evidence="3" id="KW-1185">Reference proteome</keyword>
<feature type="region of interest" description="Disordered" evidence="1">
    <location>
        <begin position="120"/>
        <end position="139"/>
    </location>
</feature>
<accession>A0A167XF41</accession>
<proteinExistence type="predicted"/>
<dbReference type="EMBL" id="KV417760">
    <property type="protein sequence ID" value="KZP07146.1"/>
    <property type="molecule type" value="Genomic_DNA"/>
</dbReference>
<gene>
    <name evidence="2" type="ORF">FIBSPDRAFT_939669</name>
</gene>
<feature type="region of interest" description="Disordered" evidence="1">
    <location>
        <begin position="64"/>
        <end position="90"/>
    </location>
</feature>
<evidence type="ECO:0000313" key="3">
    <source>
        <dbReference type="Proteomes" id="UP000076532"/>
    </source>
</evidence>
<evidence type="ECO:0000313" key="2">
    <source>
        <dbReference type="EMBL" id="KZP07146.1"/>
    </source>
</evidence>
<protein>
    <submittedName>
        <fullName evidence="2">Uncharacterized protein</fullName>
    </submittedName>
</protein>
<feature type="region of interest" description="Disordered" evidence="1">
    <location>
        <begin position="1"/>
        <end position="20"/>
    </location>
</feature>
<sequence>MSENTNGDFVGRADEEELPRESSVIGSRKVCLFSEYIPGQWGRPPVPLAGQLLILVLPEPVEKKEERELSQPRSMRDISDGGIDRAGVRAGDRSSGAAIWELAMRDQWVRKMRKLQNVGGDRGRDLAAGRPRGRFAKGSGHRIERSGVEGLVEVGL</sequence>
<organism evidence="2 3">
    <name type="scientific">Athelia psychrophila</name>
    <dbReference type="NCBI Taxonomy" id="1759441"/>
    <lineage>
        <taxon>Eukaryota</taxon>
        <taxon>Fungi</taxon>
        <taxon>Dikarya</taxon>
        <taxon>Basidiomycota</taxon>
        <taxon>Agaricomycotina</taxon>
        <taxon>Agaricomycetes</taxon>
        <taxon>Agaricomycetidae</taxon>
        <taxon>Atheliales</taxon>
        <taxon>Atheliaceae</taxon>
        <taxon>Athelia</taxon>
    </lineage>
</organism>
<evidence type="ECO:0000256" key="1">
    <source>
        <dbReference type="SAM" id="MobiDB-lite"/>
    </source>
</evidence>
<dbReference type="AlphaFoldDB" id="A0A167XF41"/>
<name>A0A167XF41_9AGAM</name>